<dbReference type="SUPFAM" id="SSF53474">
    <property type="entry name" value="alpha/beta-Hydrolases"/>
    <property type="match status" value="1"/>
</dbReference>
<evidence type="ECO:0000256" key="8">
    <source>
        <dbReference type="SAM" id="MobiDB-lite"/>
    </source>
</evidence>
<evidence type="ECO:0000256" key="5">
    <source>
        <dbReference type="ARBA" id="ARBA00023098"/>
    </source>
</evidence>
<evidence type="ECO:0000256" key="7">
    <source>
        <dbReference type="PIRSR" id="PIRSR000862-1"/>
    </source>
</evidence>
<dbReference type="AlphaFoldDB" id="A0AAV2Q597"/>
<evidence type="ECO:0000256" key="4">
    <source>
        <dbReference type="ARBA" id="ARBA00022963"/>
    </source>
</evidence>
<keyword evidence="12" id="KW-1185">Reference proteome</keyword>
<evidence type="ECO:0000313" key="11">
    <source>
        <dbReference type="EMBL" id="CAL4072034.1"/>
    </source>
</evidence>
<keyword evidence="4" id="KW-0442">Lipid degradation</keyword>
<keyword evidence="6" id="KW-0325">Glycoprotein</keyword>
<dbReference type="Pfam" id="PF00561">
    <property type="entry name" value="Abhydrolase_1"/>
    <property type="match status" value="1"/>
</dbReference>
<proteinExistence type="inferred from homology"/>
<organism evidence="11 12">
    <name type="scientific">Meganyctiphanes norvegica</name>
    <name type="common">Northern krill</name>
    <name type="synonym">Thysanopoda norvegica</name>
    <dbReference type="NCBI Taxonomy" id="48144"/>
    <lineage>
        <taxon>Eukaryota</taxon>
        <taxon>Metazoa</taxon>
        <taxon>Ecdysozoa</taxon>
        <taxon>Arthropoda</taxon>
        <taxon>Crustacea</taxon>
        <taxon>Multicrustacea</taxon>
        <taxon>Malacostraca</taxon>
        <taxon>Eumalacostraca</taxon>
        <taxon>Eucarida</taxon>
        <taxon>Euphausiacea</taxon>
        <taxon>Euphausiidae</taxon>
        <taxon>Meganyctiphanes</taxon>
    </lineage>
</organism>
<dbReference type="PIRSF" id="PIRSF000862">
    <property type="entry name" value="Steryl_ester_lip"/>
    <property type="match status" value="1"/>
</dbReference>
<feature type="non-terminal residue" evidence="11">
    <location>
        <position position="458"/>
    </location>
</feature>
<feature type="active site" description="Charge relay system" evidence="7">
    <location>
        <position position="404"/>
    </location>
</feature>
<comment type="similarity">
    <text evidence="1">Belongs to the AB hydrolase superfamily. Lipase family.</text>
</comment>
<keyword evidence="2 9" id="KW-0732">Signal</keyword>
<dbReference type="InterPro" id="IPR029058">
    <property type="entry name" value="AB_hydrolase_fold"/>
</dbReference>
<dbReference type="GO" id="GO:0016788">
    <property type="term" value="F:hydrolase activity, acting on ester bonds"/>
    <property type="evidence" value="ECO:0007669"/>
    <property type="project" value="InterPro"/>
</dbReference>
<reference evidence="11 12" key="1">
    <citation type="submission" date="2024-05" db="EMBL/GenBank/DDBJ databases">
        <authorList>
            <person name="Wallberg A."/>
        </authorList>
    </citation>
    <scope>NUCLEOTIDE SEQUENCE [LARGE SCALE GENOMIC DNA]</scope>
</reference>
<dbReference type="FunFam" id="3.40.50.1820:FF:000021">
    <property type="entry name" value="Lipase"/>
    <property type="match status" value="1"/>
</dbReference>
<evidence type="ECO:0000259" key="10">
    <source>
        <dbReference type="Pfam" id="PF00561"/>
    </source>
</evidence>
<evidence type="ECO:0000256" key="2">
    <source>
        <dbReference type="ARBA" id="ARBA00022729"/>
    </source>
</evidence>
<evidence type="ECO:0000256" key="9">
    <source>
        <dbReference type="SAM" id="SignalP"/>
    </source>
</evidence>
<keyword evidence="3" id="KW-0378">Hydrolase</keyword>
<protein>
    <recommendedName>
        <fullName evidence="10">AB hydrolase-1 domain-containing protein</fullName>
    </recommendedName>
</protein>
<evidence type="ECO:0000256" key="3">
    <source>
        <dbReference type="ARBA" id="ARBA00022801"/>
    </source>
</evidence>
<feature type="compositionally biased region" description="Polar residues" evidence="8">
    <location>
        <begin position="101"/>
        <end position="111"/>
    </location>
</feature>
<feature type="active site" description="Charge relay system" evidence="7">
    <location>
        <position position="435"/>
    </location>
</feature>
<feature type="region of interest" description="Disordered" evidence="8">
    <location>
        <begin position="89"/>
        <end position="115"/>
    </location>
</feature>
<evidence type="ECO:0000313" key="12">
    <source>
        <dbReference type="Proteomes" id="UP001497623"/>
    </source>
</evidence>
<feature type="active site" description="Nucleophile" evidence="7">
    <location>
        <position position="233"/>
    </location>
</feature>
<sequence>MSVTASLSVMTVLLVGSAVQAAPPLVSMFSPLQQASFLREIFRHLMNTDTSASSVTESTSDIARSAGYYMEEHFVGTTDGYILTMHHIPPQANPSRRSDAIPSSSTPYSINEETRHKRQIPTLNEVPQEIYEQRNIGRGVIFLQHGLMGSSDNWNTNNEKDCLAYLLSDAGFDVWMGNFRGNIYSRNHTTLSHSDPEFWRFSFDEMAKYDLPAMLDYVLEQTDVEKVRYIGHSMGTTVFFALMSSQPSYQDKVSSMIALAPVATVQHIQSPIKYLAPLVNEIHFLLRMFGSEQEIMTNRMMISLWDPYNVCNNHDFCENLQFLITGFDPDRADQKMVPMILSHNPAGSSTQTLFHFAQGVDSGNFSMFDHGVIENRKRYGQAKPPPYDVSKITLPVTLFHGKSDWLTGAKDIQRLENSLPNLQSSHQVLNPAFSHLDFLWATDARSLVYDKILDILNS</sequence>
<dbReference type="GO" id="GO:0016042">
    <property type="term" value="P:lipid catabolic process"/>
    <property type="evidence" value="ECO:0007669"/>
    <property type="project" value="UniProtKB-KW"/>
</dbReference>
<feature type="domain" description="AB hydrolase-1" evidence="10">
    <location>
        <begin position="140"/>
        <end position="264"/>
    </location>
</feature>
<comment type="caution">
    <text evidence="11">The sequence shown here is derived from an EMBL/GenBank/DDBJ whole genome shotgun (WGS) entry which is preliminary data.</text>
</comment>
<name>A0AAV2Q597_MEGNR</name>
<feature type="chain" id="PRO_5043348765" description="AB hydrolase-1 domain-containing protein" evidence="9">
    <location>
        <begin position="22"/>
        <end position="458"/>
    </location>
</feature>
<dbReference type="InterPro" id="IPR000073">
    <property type="entry name" value="AB_hydrolase_1"/>
</dbReference>
<dbReference type="Gene3D" id="3.40.50.1820">
    <property type="entry name" value="alpha/beta hydrolase"/>
    <property type="match status" value="1"/>
</dbReference>
<feature type="signal peptide" evidence="9">
    <location>
        <begin position="1"/>
        <end position="21"/>
    </location>
</feature>
<accession>A0AAV2Q597</accession>
<evidence type="ECO:0000256" key="1">
    <source>
        <dbReference type="ARBA" id="ARBA00010701"/>
    </source>
</evidence>
<dbReference type="PANTHER" id="PTHR11005">
    <property type="entry name" value="LYSOSOMAL ACID LIPASE-RELATED"/>
    <property type="match status" value="1"/>
</dbReference>
<dbReference type="EMBL" id="CAXKWB010004095">
    <property type="protein sequence ID" value="CAL4072034.1"/>
    <property type="molecule type" value="Genomic_DNA"/>
</dbReference>
<gene>
    <name evidence="11" type="ORF">MNOR_LOCUS8724</name>
</gene>
<evidence type="ECO:0000256" key="6">
    <source>
        <dbReference type="ARBA" id="ARBA00023180"/>
    </source>
</evidence>
<dbReference type="Proteomes" id="UP001497623">
    <property type="component" value="Unassembled WGS sequence"/>
</dbReference>
<dbReference type="InterPro" id="IPR025483">
    <property type="entry name" value="Lipase_euk"/>
</dbReference>
<keyword evidence="5" id="KW-0443">Lipid metabolism</keyword>